<comment type="subcellular location">
    <subcellularLocation>
        <location evidence="1">Cell membrane</location>
        <topology evidence="1">Multi-pass membrane protein</topology>
    </subcellularLocation>
</comment>
<evidence type="ECO:0000256" key="4">
    <source>
        <dbReference type="ARBA" id="ARBA00022679"/>
    </source>
</evidence>
<evidence type="ECO:0000256" key="1">
    <source>
        <dbReference type="ARBA" id="ARBA00004651"/>
    </source>
</evidence>
<dbReference type="AlphaFoldDB" id="A0A150J8D7"/>
<dbReference type="Proteomes" id="UP000075398">
    <property type="component" value="Unassembled WGS sequence"/>
</dbReference>
<dbReference type="InterPro" id="IPR050297">
    <property type="entry name" value="LipidA_mod_glycosyltrf_83"/>
</dbReference>
<accession>A0A150J8D7</accession>
<keyword evidence="5 8" id="KW-0812">Transmembrane</keyword>
<dbReference type="GO" id="GO:0000030">
    <property type="term" value="F:mannosyltransferase activity"/>
    <property type="evidence" value="ECO:0007669"/>
    <property type="project" value="InterPro"/>
</dbReference>
<keyword evidence="3 10" id="KW-0328">Glycosyltransferase</keyword>
<sequence>MKRSHLSLLFLSTLLGAFFRLYRLNADYVWFNDTFFRLTPALEILKGVPVKFAPSMIGATGVGLVSFLFSEDLFSVALVVCFAGIACIPLSYYFVLRLTKDERIAALTALFVSINPTLVALSKVLLWDIFVLLFFLTSGIIYLSFKEKETLPKGFLLAISLFLLFTFKLPNILYALVFYFFLFYKYRFSINKSKNLLASLLAYIFLMALFFYSFPDALDTFTRGGGPNFFIKESYVSLLVATLKTLLSPLASPKTSMAFHFDIGIDIFFIMGLLALIPIAFYFKSIKKIEDFFPLSSVLIISLFFINFSGWSHRYIVVPLFLMLVFVSYGIIKIMEKERGFAFLIVAVCFLSSFGPLISLTGEWGESKSLAANHVATPLSLFNKTSELIDLNNVEIVVSSYGRVFTYYKLKGEIDGEIVDFYSVEKEEMLDITNNGIFEGKRVWYIEGWPDVFVFEGKDTIVYRENIESEFVLKNIYTSKEKIYVFDREYPPLIIYELYKK</sequence>
<feature type="transmembrane region" description="Helical" evidence="8">
    <location>
        <begin position="76"/>
        <end position="98"/>
    </location>
</feature>
<evidence type="ECO:0000313" key="11">
    <source>
        <dbReference type="Proteomes" id="UP000075398"/>
    </source>
</evidence>
<dbReference type="GO" id="GO:0016763">
    <property type="term" value="F:pentosyltransferase activity"/>
    <property type="evidence" value="ECO:0007669"/>
    <property type="project" value="TreeGrafter"/>
</dbReference>
<evidence type="ECO:0000256" key="8">
    <source>
        <dbReference type="SAM" id="Phobius"/>
    </source>
</evidence>
<keyword evidence="4 10" id="KW-0808">Transferase</keyword>
<feature type="transmembrane region" description="Helical" evidence="8">
    <location>
        <begin position="289"/>
        <end position="308"/>
    </location>
</feature>
<dbReference type="PANTHER" id="PTHR33908">
    <property type="entry name" value="MANNOSYLTRANSFERASE YKCB-RELATED"/>
    <property type="match status" value="1"/>
</dbReference>
<proteinExistence type="predicted"/>
<protein>
    <submittedName>
        <fullName evidence="10">Dolichyl-phosphate-mannose-protein mannosyltransferase</fullName>
    </submittedName>
</protein>
<name>A0A150J8D7_9EURY</name>
<evidence type="ECO:0000313" key="10">
    <source>
        <dbReference type="EMBL" id="KYC53461.1"/>
    </source>
</evidence>
<evidence type="ECO:0000256" key="3">
    <source>
        <dbReference type="ARBA" id="ARBA00022676"/>
    </source>
</evidence>
<dbReference type="GO" id="GO:0006493">
    <property type="term" value="P:protein O-linked glycosylation"/>
    <property type="evidence" value="ECO:0007669"/>
    <property type="project" value="InterPro"/>
</dbReference>
<evidence type="ECO:0000256" key="5">
    <source>
        <dbReference type="ARBA" id="ARBA00022692"/>
    </source>
</evidence>
<dbReference type="GO" id="GO:0005886">
    <property type="term" value="C:plasma membrane"/>
    <property type="evidence" value="ECO:0007669"/>
    <property type="project" value="UniProtKB-SubCell"/>
</dbReference>
<feature type="transmembrane region" description="Helical" evidence="8">
    <location>
        <begin position="341"/>
        <end position="360"/>
    </location>
</feature>
<organism evidence="10 11">
    <name type="scientific">Candidatus Methanofastidiosum methylothiophilum</name>
    <dbReference type="NCBI Taxonomy" id="1705564"/>
    <lineage>
        <taxon>Archaea</taxon>
        <taxon>Methanobacteriati</taxon>
        <taxon>Methanobacteriota</taxon>
        <taxon>Stenosarchaea group</taxon>
        <taxon>Candidatus Methanofastidiosia</taxon>
        <taxon>Candidatus Methanofastidiosales</taxon>
        <taxon>Candidatus Methanofastidiosaceae</taxon>
        <taxon>Candidatus Methanofastidiosum</taxon>
    </lineage>
</organism>
<gene>
    <name evidence="10" type="ORF">AMQ22_00251</name>
</gene>
<feature type="transmembrane region" description="Helical" evidence="8">
    <location>
        <begin position="126"/>
        <end position="145"/>
    </location>
</feature>
<evidence type="ECO:0000256" key="2">
    <source>
        <dbReference type="ARBA" id="ARBA00022475"/>
    </source>
</evidence>
<feature type="transmembrane region" description="Helical" evidence="8">
    <location>
        <begin position="196"/>
        <end position="214"/>
    </location>
</feature>
<reference evidence="10 11" key="1">
    <citation type="journal article" date="2016" name="ISME J.">
        <title>Chasing the elusive Euryarchaeota class WSA2: genomes reveal a uniquely fastidious methyl-reducing methanogen.</title>
        <authorList>
            <person name="Nobu M.K."/>
            <person name="Narihiro T."/>
            <person name="Kuroda K."/>
            <person name="Mei R."/>
            <person name="Liu W.T."/>
        </authorList>
    </citation>
    <scope>NUCLEOTIDE SEQUENCE [LARGE SCALE GENOMIC DNA]</scope>
    <source>
        <strain evidence="10">U1lsi0528_Bin055</strain>
    </source>
</reference>
<comment type="caution">
    <text evidence="10">The sequence shown here is derived from an EMBL/GenBank/DDBJ whole genome shotgun (WGS) entry which is preliminary data.</text>
</comment>
<dbReference type="PANTHER" id="PTHR33908:SF11">
    <property type="entry name" value="MEMBRANE PROTEIN"/>
    <property type="match status" value="1"/>
</dbReference>
<feature type="transmembrane region" description="Helical" evidence="8">
    <location>
        <begin position="315"/>
        <end position="335"/>
    </location>
</feature>
<feature type="transmembrane region" description="Helical" evidence="8">
    <location>
        <begin position="263"/>
        <end position="283"/>
    </location>
</feature>
<keyword evidence="7 8" id="KW-0472">Membrane</keyword>
<keyword evidence="2" id="KW-1003">Cell membrane</keyword>
<feature type="transmembrane region" description="Helical" evidence="8">
    <location>
        <begin position="157"/>
        <end position="184"/>
    </location>
</feature>
<evidence type="ECO:0000259" key="9">
    <source>
        <dbReference type="Pfam" id="PF02366"/>
    </source>
</evidence>
<keyword evidence="6 8" id="KW-1133">Transmembrane helix</keyword>
<dbReference type="Pfam" id="PF02366">
    <property type="entry name" value="PMT"/>
    <property type="match status" value="1"/>
</dbReference>
<feature type="domain" description="ArnT-like N-terminal" evidence="9">
    <location>
        <begin position="71"/>
        <end position="212"/>
    </location>
</feature>
<evidence type="ECO:0000256" key="7">
    <source>
        <dbReference type="ARBA" id="ARBA00023136"/>
    </source>
</evidence>
<dbReference type="InterPro" id="IPR003342">
    <property type="entry name" value="ArnT-like_N"/>
</dbReference>
<dbReference type="EMBL" id="LNGC01000005">
    <property type="protein sequence ID" value="KYC53461.1"/>
    <property type="molecule type" value="Genomic_DNA"/>
</dbReference>
<evidence type="ECO:0000256" key="6">
    <source>
        <dbReference type="ARBA" id="ARBA00022989"/>
    </source>
</evidence>
<dbReference type="GO" id="GO:0008610">
    <property type="term" value="P:lipid biosynthetic process"/>
    <property type="evidence" value="ECO:0007669"/>
    <property type="project" value="UniProtKB-ARBA"/>
</dbReference>